<dbReference type="InterPro" id="IPR036390">
    <property type="entry name" value="WH_DNA-bd_sf"/>
</dbReference>
<dbReference type="InterPro" id="IPR029016">
    <property type="entry name" value="GAF-like_dom_sf"/>
</dbReference>
<sequence>MSSEFDDQDDIADEIGDELVSGEADDGPRALPRGIRPLLVLGKIRQIIEVFAPDRPELTFLEIRKATGLPASTCQRLVANMVAEQFLDRHGDRYRIGLRFGYWASPAGAGMDVSEVVRPALEWLRDATGETSCLYRREGDVRVCVAMAETYHAIRREMYVGKLMPLHAGSASRVLLAWDESIVDSVLDRALERFTTTTVTDAALLRALLAQTRHQGYAVTFEERDPGAASVSAPVFGPGRVLVGALGISGPTMRISTQQSAEWAPLVVRAAQQATRLLGGQ</sequence>
<proteinExistence type="predicted"/>
<dbReference type="InterPro" id="IPR005471">
    <property type="entry name" value="Tscrpt_reg_IclR_N"/>
</dbReference>
<organism evidence="6 7">
    <name type="scientific">Kutzneria chonburiensis</name>
    <dbReference type="NCBI Taxonomy" id="1483604"/>
    <lineage>
        <taxon>Bacteria</taxon>
        <taxon>Bacillati</taxon>
        <taxon>Actinomycetota</taxon>
        <taxon>Actinomycetes</taxon>
        <taxon>Pseudonocardiales</taxon>
        <taxon>Pseudonocardiaceae</taxon>
        <taxon>Kutzneria</taxon>
    </lineage>
</organism>
<comment type="caution">
    <text evidence="6">The sequence shown here is derived from an EMBL/GenBank/DDBJ whole genome shotgun (WGS) entry which is preliminary data.</text>
</comment>
<dbReference type="PROSITE" id="PS51077">
    <property type="entry name" value="HTH_ICLR"/>
    <property type="match status" value="1"/>
</dbReference>
<dbReference type="PROSITE" id="PS51078">
    <property type="entry name" value="ICLR_ED"/>
    <property type="match status" value="1"/>
</dbReference>
<dbReference type="InterPro" id="IPR036388">
    <property type="entry name" value="WH-like_DNA-bd_sf"/>
</dbReference>
<reference evidence="6 7" key="1">
    <citation type="submission" date="2024-09" db="EMBL/GenBank/DDBJ databases">
        <authorList>
            <person name="Sun Q."/>
            <person name="Mori K."/>
        </authorList>
    </citation>
    <scope>NUCLEOTIDE SEQUENCE [LARGE SCALE GENOMIC DNA]</scope>
    <source>
        <strain evidence="6 7">TBRC 1432</strain>
    </source>
</reference>
<dbReference type="PANTHER" id="PTHR30136:SF39">
    <property type="entry name" value="TRANSCRIPTIONAL REGULATORY PROTEIN"/>
    <property type="match status" value="1"/>
</dbReference>
<feature type="domain" description="IclR-ED" evidence="5">
    <location>
        <begin position="99"/>
        <end position="280"/>
    </location>
</feature>
<dbReference type="SMART" id="SM00346">
    <property type="entry name" value="HTH_ICLR"/>
    <property type="match status" value="1"/>
</dbReference>
<keyword evidence="1" id="KW-0805">Transcription regulation</keyword>
<dbReference type="Gene3D" id="1.10.10.10">
    <property type="entry name" value="Winged helix-like DNA-binding domain superfamily/Winged helix DNA-binding domain"/>
    <property type="match status" value="1"/>
</dbReference>
<evidence type="ECO:0000256" key="2">
    <source>
        <dbReference type="ARBA" id="ARBA00023125"/>
    </source>
</evidence>
<dbReference type="InterPro" id="IPR050707">
    <property type="entry name" value="HTH_MetabolicPath_Reg"/>
</dbReference>
<evidence type="ECO:0000259" key="5">
    <source>
        <dbReference type="PROSITE" id="PS51078"/>
    </source>
</evidence>
<dbReference type="Pfam" id="PF01614">
    <property type="entry name" value="IclR_C"/>
    <property type="match status" value="1"/>
</dbReference>
<dbReference type="SUPFAM" id="SSF46785">
    <property type="entry name" value="Winged helix' DNA-binding domain"/>
    <property type="match status" value="1"/>
</dbReference>
<dbReference type="RefSeq" id="WP_379794049.1">
    <property type="nucleotide sequence ID" value="NZ_JBHLUD010000004.1"/>
</dbReference>
<evidence type="ECO:0000313" key="7">
    <source>
        <dbReference type="Proteomes" id="UP001589810"/>
    </source>
</evidence>
<dbReference type="Proteomes" id="UP001589810">
    <property type="component" value="Unassembled WGS sequence"/>
</dbReference>
<accession>A0ABV6MRP2</accession>
<name>A0ABV6MRP2_9PSEU</name>
<protein>
    <submittedName>
        <fullName evidence="6">IclR family transcriptional regulator</fullName>
    </submittedName>
</protein>
<keyword evidence="3" id="KW-0804">Transcription</keyword>
<evidence type="ECO:0000259" key="4">
    <source>
        <dbReference type="PROSITE" id="PS51077"/>
    </source>
</evidence>
<dbReference type="PANTHER" id="PTHR30136">
    <property type="entry name" value="HELIX-TURN-HELIX TRANSCRIPTIONAL REGULATOR, ICLR FAMILY"/>
    <property type="match status" value="1"/>
</dbReference>
<keyword evidence="2" id="KW-0238">DNA-binding</keyword>
<dbReference type="SUPFAM" id="SSF55781">
    <property type="entry name" value="GAF domain-like"/>
    <property type="match status" value="1"/>
</dbReference>
<evidence type="ECO:0000256" key="1">
    <source>
        <dbReference type="ARBA" id="ARBA00023015"/>
    </source>
</evidence>
<evidence type="ECO:0000313" key="6">
    <source>
        <dbReference type="EMBL" id="MFC0542978.1"/>
    </source>
</evidence>
<dbReference type="InterPro" id="IPR014757">
    <property type="entry name" value="Tscrpt_reg_IclR_C"/>
</dbReference>
<dbReference type="Gene3D" id="3.30.450.40">
    <property type="match status" value="1"/>
</dbReference>
<evidence type="ECO:0000256" key="3">
    <source>
        <dbReference type="ARBA" id="ARBA00023163"/>
    </source>
</evidence>
<keyword evidence="7" id="KW-1185">Reference proteome</keyword>
<gene>
    <name evidence="6" type="ORF">ACFFH7_15875</name>
</gene>
<feature type="domain" description="HTH iclR-type" evidence="4">
    <location>
        <begin position="38"/>
        <end position="98"/>
    </location>
</feature>
<dbReference type="Pfam" id="PF09339">
    <property type="entry name" value="HTH_IclR"/>
    <property type="match status" value="1"/>
</dbReference>
<dbReference type="EMBL" id="JBHLUD010000004">
    <property type="protein sequence ID" value="MFC0542978.1"/>
    <property type="molecule type" value="Genomic_DNA"/>
</dbReference>